<sequence>MNNIWKVLFIILFSINAIVIGTIGYKVITLPDYDQLSEPSTQSKDSNLQVVANNETIEKIINDNIDDNMYVNVSTSGIEIETLYSVLNINVPVNVSIEPLVKDDQIILQLKDIDIARFSVSLDLIYDTLKNHVTLDNGMEFSDDAPEIIIDSKVFKQQLEYDVTIDEIDYKNDKWYFSVDGLF</sequence>
<keyword evidence="1" id="KW-0472">Membrane</keyword>
<reference evidence="2 3" key="2">
    <citation type="submission" date="2023-10" db="EMBL/GenBank/DDBJ databases">
        <authorList>
            <person name="Choi B."/>
        </authorList>
    </citation>
    <scope>NUCLEOTIDE SEQUENCE [LARGE SCALE GENOMIC DNA]</scope>
    <source>
        <strain evidence="2 3">UMB0959</strain>
    </source>
</reference>
<name>A0AAF0YN72_9STAP</name>
<keyword evidence="3" id="KW-1185">Reference proteome</keyword>
<dbReference type="InterPro" id="IPR018672">
    <property type="entry name" value="DUF2140"/>
</dbReference>
<dbReference type="KEGG" id="nmy:CJ229_002135"/>
<dbReference type="AlphaFoldDB" id="A0AAF0YN72"/>
<evidence type="ECO:0000313" key="3">
    <source>
        <dbReference type="Proteomes" id="UP000243626"/>
    </source>
</evidence>
<organism evidence="2 3">
    <name type="scientific">Nosocomiicoccus massiliensis</name>
    <dbReference type="NCBI Taxonomy" id="1232430"/>
    <lineage>
        <taxon>Bacteria</taxon>
        <taxon>Bacillati</taxon>
        <taxon>Bacillota</taxon>
        <taxon>Bacilli</taxon>
        <taxon>Bacillales</taxon>
        <taxon>Staphylococcaceae</taxon>
        <taxon>Nosocomiicoccus</taxon>
    </lineage>
</organism>
<accession>A0AAF0YN72</accession>
<evidence type="ECO:0000256" key="1">
    <source>
        <dbReference type="SAM" id="Phobius"/>
    </source>
</evidence>
<dbReference type="Proteomes" id="UP000243626">
    <property type="component" value="Chromosome"/>
</dbReference>
<proteinExistence type="predicted"/>
<reference evidence="3" key="1">
    <citation type="submission" date="2017-09" db="EMBL/GenBank/DDBJ databases">
        <title>Bacterial strain isolated from the female urinary microbiota.</title>
        <authorList>
            <person name="Thomas-White K."/>
            <person name="Kumar N."/>
            <person name="Forster S."/>
            <person name="Putonti C."/>
            <person name="Lawley T."/>
            <person name="Wolfe A.J."/>
        </authorList>
    </citation>
    <scope>NUCLEOTIDE SEQUENCE [LARGE SCALE GENOMIC DNA]</scope>
    <source>
        <strain evidence="3">UMB0959</strain>
    </source>
</reference>
<protein>
    <submittedName>
        <fullName evidence="2">DUF2140 family protein</fullName>
    </submittedName>
</protein>
<evidence type="ECO:0000313" key="2">
    <source>
        <dbReference type="EMBL" id="WOS96564.1"/>
    </source>
</evidence>
<dbReference type="Pfam" id="PF09911">
    <property type="entry name" value="DUF2140"/>
    <property type="match status" value="1"/>
</dbReference>
<dbReference type="RefSeq" id="WP_102167296.1">
    <property type="nucleotide sequence ID" value="NZ_CP136964.1"/>
</dbReference>
<feature type="transmembrane region" description="Helical" evidence="1">
    <location>
        <begin position="7"/>
        <end position="28"/>
    </location>
</feature>
<keyword evidence="1" id="KW-0812">Transmembrane</keyword>
<keyword evidence="1" id="KW-1133">Transmembrane helix</keyword>
<dbReference type="EMBL" id="CP136964">
    <property type="protein sequence ID" value="WOS96564.1"/>
    <property type="molecule type" value="Genomic_DNA"/>
</dbReference>
<gene>
    <name evidence="2" type="ORF">CJ229_002135</name>
</gene>